<protein>
    <recommendedName>
        <fullName evidence="2">DUF4988 domain-containing protein</fullName>
    </recommendedName>
</protein>
<gene>
    <name evidence="3" type="ORF">DWW57_13610</name>
</gene>
<evidence type="ECO:0000313" key="3">
    <source>
        <dbReference type="EMBL" id="RGU55121.1"/>
    </source>
</evidence>
<feature type="region of interest" description="Disordered" evidence="1">
    <location>
        <begin position="189"/>
        <end position="211"/>
    </location>
</feature>
<dbReference type="AlphaFoldDB" id="A0A412TMZ0"/>
<evidence type="ECO:0000256" key="1">
    <source>
        <dbReference type="SAM" id="MobiDB-lite"/>
    </source>
</evidence>
<dbReference type="Proteomes" id="UP000284243">
    <property type="component" value="Unassembled WGS sequence"/>
</dbReference>
<dbReference type="InterPro" id="IPR032149">
    <property type="entry name" value="DUF4988"/>
</dbReference>
<accession>A0A412TMZ0</accession>
<sequence>MYWFRFLFVVLLFLGGTACQDQEVKELRRDLDRLAEQLAKLQFWTEKINNDIGVLQALANVLRDKKGITSVVESSEGYVITLNDGQVLHIYQGTPGDRGKDGEIRLPSIVIRDSSDGHAYWAVGGELLFGSDGLAVRADGKKGETGENGGPGIAGTTPQVQINALTNEWEISTDGGMTWYSTGVKATGEAGEKGEIGPAGPEGKPGEKGEQGEAVFAKDGIRIEEEFVEFTLANEEATVLKIPRYRKPELVFPEGNCVVMKCWEEADIPFLIQGNGGGVSVGILENGDWQGKIEMTGEYCGVVVVTAPGQPGKAAVIVILNDEQGRVWTYSLNLTAL</sequence>
<reference evidence="3 4" key="1">
    <citation type="submission" date="2018-08" db="EMBL/GenBank/DDBJ databases">
        <title>A genome reference for cultivated species of the human gut microbiota.</title>
        <authorList>
            <person name="Zou Y."/>
            <person name="Xue W."/>
            <person name="Luo G."/>
        </authorList>
    </citation>
    <scope>NUCLEOTIDE SEQUENCE [LARGE SCALE GENOMIC DNA]</scope>
    <source>
        <strain evidence="3 4">AF16-14</strain>
    </source>
</reference>
<evidence type="ECO:0000259" key="2">
    <source>
        <dbReference type="Pfam" id="PF16378"/>
    </source>
</evidence>
<name>A0A412TMZ0_9BACT</name>
<dbReference type="Pfam" id="PF16378">
    <property type="entry name" value="DUF4988"/>
    <property type="match status" value="1"/>
</dbReference>
<comment type="caution">
    <text evidence="3">The sequence shown here is derived from an EMBL/GenBank/DDBJ whole genome shotgun (WGS) entry which is preliminary data.</text>
</comment>
<organism evidence="3 4">
    <name type="scientific">Odoribacter splanchnicus</name>
    <dbReference type="NCBI Taxonomy" id="28118"/>
    <lineage>
        <taxon>Bacteria</taxon>
        <taxon>Pseudomonadati</taxon>
        <taxon>Bacteroidota</taxon>
        <taxon>Bacteroidia</taxon>
        <taxon>Bacteroidales</taxon>
        <taxon>Odoribacteraceae</taxon>
        <taxon>Odoribacter</taxon>
    </lineage>
</organism>
<evidence type="ECO:0000313" key="4">
    <source>
        <dbReference type="Proteomes" id="UP000284243"/>
    </source>
</evidence>
<dbReference type="Gene3D" id="1.20.5.320">
    <property type="entry name" value="6-Phosphogluconate Dehydrogenase, domain 3"/>
    <property type="match status" value="1"/>
</dbReference>
<feature type="domain" description="DUF4988" evidence="2">
    <location>
        <begin position="27"/>
        <end position="180"/>
    </location>
</feature>
<dbReference type="EMBL" id="QRYC01000021">
    <property type="protein sequence ID" value="RGU55121.1"/>
    <property type="molecule type" value="Genomic_DNA"/>
</dbReference>
<dbReference type="PROSITE" id="PS51257">
    <property type="entry name" value="PROKAR_LIPOPROTEIN"/>
    <property type="match status" value="1"/>
</dbReference>
<proteinExistence type="predicted"/>
<dbReference type="RefSeq" id="WP_046405237.1">
    <property type="nucleotide sequence ID" value="NZ_JADNDE010000162.1"/>
</dbReference>